<proteinExistence type="predicted"/>
<evidence type="ECO:0000313" key="2">
    <source>
        <dbReference type="Proteomes" id="UP000403266"/>
    </source>
</evidence>
<evidence type="ECO:0000313" key="1">
    <source>
        <dbReference type="EMBL" id="MPR31651.1"/>
    </source>
</evidence>
<dbReference type="Proteomes" id="UP000403266">
    <property type="component" value="Unassembled WGS sequence"/>
</dbReference>
<dbReference type="OrthoDB" id="8481528at2"/>
<dbReference type="AlphaFoldDB" id="A0A5N7MXH4"/>
<sequence length="220" mass="25065">MAKKNYDAERKKAATALRQLGSILTKKQVCADIGPLNSAAEQCSKPAHYGANSWGYDISNLRFELSDPRKSLPAKTRNLRIELSISLNGSFDADVDDQFKDLEINIEKYVIDRDGVELKASWHFDRHIVDLTKDVPDETVDVHPLYHFQYGGAKMHPIGDRLGKTFLIDPPRLMHPPMDGILAVDFVLANYAGAVWKKLRDDSQYMNLVNEKLNQYWKPY</sequence>
<name>A0A5N7MXH4_9HYPH</name>
<comment type="caution">
    <text evidence="1">The sequence shown here is derived from an EMBL/GenBank/DDBJ whole genome shotgun (WGS) entry which is preliminary data.</text>
</comment>
<reference evidence="1 2" key="1">
    <citation type="journal article" date="2019" name="Syst. Appl. Microbiol.">
        <title>Microvirga tunisiensis sp. nov., a root nodule symbiotic bacterium isolated from Lupinus micranthus and L. luteus grown in Northern Tunisia.</title>
        <authorList>
            <person name="Msaddak A."/>
            <person name="Rejili M."/>
            <person name="Duran D."/>
            <person name="Mars M."/>
            <person name="Palacios J.M."/>
            <person name="Ruiz-Argueso T."/>
            <person name="Rey L."/>
            <person name="Imperial J."/>
        </authorList>
    </citation>
    <scope>NUCLEOTIDE SEQUENCE [LARGE SCALE GENOMIC DNA]</scope>
    <source>
        <strain evidence="1 2">Lmie10</strain>
    </source>
</reference>
<dbReference type="EMBL" id="VOSK01000867">
    <property type="protein sequence ID" value="MPR31651.1"/>
    <property type="molecule type" value="Genomic_DNA"/>
</dbReference>
<keyword evidence="2" id="KW-1185">Reference proteome</keyword>
<accession>A0A5N7MXH4</accession>
<dbReference type="RefSeq" id="WP_152718760.1">
    <property type="nucleotide sequence ID" value="NZ_VOSJ01000928.1"/>
</dbReference>
<protein>
    <submittedName>
        <fullName evidence="1">Uncharacterized protein</fullName>
    </submittedName>
</protein>
<organism evidence="1 2">
    <name type="scientific">Microvirga tunisiensis</name>
    <dbReference type="NCBI Taxonomy" id="2108360"/>
    <lineage>
        <taxon>Bacteria</taxon>
        <taxon>Pseudomonadati</taxon>
        <taxon>Pseudomonadota</taxon>
        <taxon>Alphaproteobacteria</taxon>
        <taxon>Hyphomicrobiales</taxon>
        <taxon>Methylobacteriaceae</taxon>
        <taxon>Microvirga</taxon>
    </lineage>
</organism>
<gene>
    <name evidence="1" type="ORF">FS320_44245</name>
</gene>